<name>A0A1W6ZXM5_9HYPH</name>
<dbReference type="Gene3D" id="3.30.2320.10">
    <property type="entry name" value="hypothetical protein PF0899 domain"/>
    <property type="match status" value="1"/>
</dbReference>
<reference evidence="3 4" key="1">
    <citation type="submission" date="2017-05" db="EMBL/GenBank/DDBJ databases">
        <title>Full genome sequence of Pseudorhodoplanes sinuspersici.</title>
        <authorList>
            <person name="Dastgheib S.M.M."/>
            <person name="Shavandi M."/>
            <person name="Tirandaz H."/>
        </authorList>
    </citation>
    <scope>NUCLEOTIDE SEQUENCE [LARGE SCALE GENOMIC DNA]</scope>
    <source>
        <strain evidence="3 4">RIPI110</strain>
    </source>
</reference>
<dbReference type="Pfam" id="PF05065">
    <property type="entry name" value="Phage_capsid"/>
    <property type="match status" value="1"/>
</dbReference>
<evidence type="ECO:0000313" key="3">
    <source>
        <dbReference type="EMBL" id="ARQ01891.1"/>
    </source>
</evidence>
<dbReference type="SUPFAM" id="SSF56563">
    <property type="entry name" value="Major capsid protein gp5"/>
    <property type="match status" value="1"/>
</dbReference>
<dbReference type="InterPro" id="IPR024455">
    <property type="entry name" value="Phage_capsid"/>
</dbReference>
<organism evidence="3 4">
    <name type="scientific">Pseudorhodoplanes sinuspersici</name>
    <dbReference type="NCBI Taxonomy" id="1235591"/>
    <lineage>
        <taxon>Bacteria</taxon>
        <taxon>Pseudomonadati</taxon>
        <taxon>Pseudomonadota</taxon>
        <taxon>Alphaproteobacteria</taxon>
        <taxon>Hyphomicrobiales</taxon>
        <taxon>Pseudorhodoplanes</taxon>
    </lineage>
</organism>
<gene>
    <name evidence="3" type="ORF">CAK95_24425</name>
</gene>
<dbReference type="EMBL" id="CP021112">
    <property type="protein sequence ID" value="ARQ01891.1"/>
    <property type="molecule type" value="Genomic_DNA"/>
</dbReference>
<keyword evidence="4" id="KW-1185">Reference proteome</keyword>
<proteinExistence type="predicted"/>
<comment type="subcellular location">
    <subcellularLocation>
        <location evidence="1">Virion</location>
    </subcellularLocation>
</comment>
<dbReference type="RefSeq" id="WP_086090286.1">
    <property type="nucleotide sequence ID" value="NZ_CP021112.1"/>
</dbReference>
<dbReference type="STRING" id="1235591.CAK95_24425"/>
<dbReference type="Gene3D" id="3.30.2400.10">
    <property type="entry name" value="Major capsid protein gp5"/>
    <property type="match status" value="1"/>
</dbReference>
<feature type="domain" description="Phage capsid-like C-terminal" evidence="2">
    <location>
        <begin position="151"/>
        <end position="437"/>
    </location>
</feature>
<dbReference type="AlphaFoldDB" id="A0A1W6ZXM5"/>
<evidence type="ECO:0000313" key="4">
    <source>
        <dbReference type="Proteomes" id="UP000194137"/>
    </source>
</evidence>
<dbReference type="NCBIfam" id="TIGR01554">
    <property type="entry name" value="major_cap_HK97"/>
    <property type="match status" value="1"/>
</dbReference>
<dbReference type="Proteomes" id="UP000194137">
    <property type="component" value="Chromosome"/>
</dbReference>
<dbReference type="OrthoDB" id="9786516at2"/>
<dbReference type="KEGG" id="psin:CAK95_24425"/>
<dbReference type="InterPro" id="IPR054612">
    <property type="entry name" value="Phage_capsid-like_C"/>
</dbReference>
<evidence type="ECO:0000259" key="2">
    <source>
        <dbReference type="Pfam" id="PF05065"/>
    </source>
</evidence>
<evidence type="ECO:0000256" key="1">
    <source>
        <dbReference type="ARBA" id="ARBA00004328"/>
    </source>
</evidence>
<accession>A0A1W6ZXM5</accession>
<sequence>MQNIIPTGLVPGAAALAAPSSTRARGLVGFGARADASDATKILNELKSTFEAFKAERDKEIADLKKGLGDVVQTEKVDRINAEITKLQTSLDEVNSVLAALRVGGGGGSGLTTEQKAHKDAFNQFFRKGVDNGLVDLEVKAGLRSTSDPDGGALVPEEQATTIEELARTASVMRQLASVITISTGTYKKLVNLGGAGYGWVGETQARPETSTPTLAELAFNVMEIYANPAATQTLLDDARVDIAAWLGNEVAQTFADQEGAAFVAGDGVLKPRGILGYDIVANGSYAWGKLGYVPTGVAAALSDASNNGTDALIDLYYSLKSTYRNGASWLMSDAVMGTVRKFKDGDDNYIWAPPTSAAEMATVLGKPVYNDDNMQAVGAGNYPIAFGNFARGYLIVDRFGIRVLRDPYTNKPWVHFYTTKRVGGGVQNFEAIKLLKVATS</sequence>
<protein>
    <submittedName>
        <fullName evidence="3">Phage major capsid protein</fullName>
    </submittedName>
</protein>